<keyword evidence="2 3" id="KW-0479">Metal-binding</keyword>
<dbReference type="InterPro" id="IPR034660">
    <property type="entry name" value="DinB/YfiT-like"/>
</dbReference>
<evidence type="ECO:0000313" key="5">
    <source>
        <dbReference type="Proteomes" id="UP000002724"/>
    </source>
</evidence>
<organism evidence="4 5">
    <name type="scientific">Pelodictyon phaeoclathratiforme (strain DSM 5477 / BU-1)</name>
    <dbReference type="NCBI Taxonomy" id="324925"/>
    <lineage>
        <taxon>Bacteria</taxon>
        <taxon>Pseudomonadati</taxon>
        <taxon>Chlorobiota</taxon>
        <taxon>Chlorobiia</taxon>
        <taxon>Chlorobiales</taxon>
        <taxon>Chlorobiaceae</taxon>
        <taxon>Chlorobium/Pelodictyon group</taxon>
        <taxon>Pelodictyon</taxon>
    </lineage>
</organism>
<gene>
    <name evidence="4" type="ordered locus">Ppha_0987</name>
</gene>
<evidence type="ECO:0000313" key="4">
    <source>
        <dbReference type="EMBL" id="ACF43271.1"/>
    </source>
</evidence>
<keyword evidence="5" id="KW-1185">Reference proteome</keyword>
<feature type="binding site" evidence="3">
    <location>
        <position position="131"/>
    </location>
    <ligand>
        <name>a divalent metal cation</name>
        <dbReference type="ChEBI" id="CHEBI:60240"/>
    </ligand>
</feature>
<dbReference type="OrthoDB" id="9811413at2"/>
<dbReference type="SUPFAM" id="SSF109854">
    <property type="entry name" value="DinB/YfiT-like putative metalloenzymes"/>
    <property type="match status" value="1"/>
</dbReference>
<evidence type="ECO:0000256" key="1">
    <source>
        <dbReference type="ARBA" id="ARBA00008635"/>
    </source>
</evidence>
<sequence length="172" mass="19691">MDSTAIIEELVRHMEWADAVVFLAILGKPQAEEDEVLLKRLRHIHLVQKVFFDVWLNQPINPHITDSFNAHELSGFAKSLHREIQEFQNTLSADDLDRVVHLPWSKQVSDNLGFEIANPSLGQTLLQVTAHSSYHRGQVSSRLRELGIDPPMTDFIAWVWARKPSPVWPINS</sequence>
<dbReference type="KEGG" id="pph:Ppha_0987"/>
<protein>
    <submittedName>
        <fullName evidence="4">DinB family protein</fullName>
    </submittedName>
</protein>
<dbReference type="AlphaFoldDB" id="B4SFL6"/>
<dbReference type="Pfam" id="PF05163">
    <property type="entry name" value="DinB"/>
    <property type="match status" value="1"/>
</dbReference>
<proteinExistence type="inferred from homology"/>
<evidence type="ECO:0000256" key="2">
    <source>
        <dbReference type="ARBA" id="ARBA00022723"/>
    </source>
</evidence>
<dbReference type="HOGENOM" id="CLU_1553814_0_0_10"/>
<dbReference type="Gene3D" id="1.20.120.450">
    <property type="entry name" value="dinb family like domain"/>
    <property type="match status" value="1"/>
</dbReference>
<dbReference type="RefSeq" id="WP_012507765.1">
    <property type="nucleotide sequence ID" value="NC_011060.1"/>
</dbReference>
<feature type="binding site" evidence="3">
    <location>
        <position position="43"/>
    </location>
    <ligand>
        <name>a divalent metal cation</name>
        <dbReference type="ChEBI" id="CHEBI:60240"/>
    </ligand>
</feature>
<comment type="similarity">
    <text evidence="1">Belongs to the DinB family.</text>
</comment>
<dbReference type="EMBL" id="CP001110">
    <property type="protein sequence ID" value="ACF43271.1"/>
    <property type="molecule type" value="Genomic_DNA"/>
</dbReference>
<dbReference type="STRING" id="324925.Ppha_0987"/>
<name>B4SFL6_PELPB</name>
<dbReference type="InterPro" id="IPR007837">
    <property type="entry name" value="DinB"/>
</dbReference>
<accession>B4SFL6</accession>
<reference evidence="4 5" key="1">
    <citation type="submission" date="2008-06" db="EMBL/GenBank/DDBJ databases">
        <title>Complete sequence of Pelodictyon phaeoclathratiforme BU-1.</title>
        <authorList>
            <consortium name="US DOE Joint Genome Institute"/>
            <person name="Lucas S."/>
            <person name="Copeland A."/>
            <person name="Lapidus A."/>
            <person name="Glavina del Rio T."/>
            <person name="Dalin E."/>
            <person name="Tice H."/>
            <person name="Bruce D."/>
            <person name="Goodwin L."/>
            <person name="Pitluck S."/>
            <person name="Schmutz J."/>
            <person name="Larimer F."/>
            <person name="Land M."/>
            <person name="Hauser L."/>
            <person name="Kyrpides N."/>
            <person name="Mikhailova N."/>
            <person name="Liu Z."/>
            <person name="Li T."/>
            <person name="Zhao F."/>
            <person name="Overmann J."/>
            <person name="Bryant D.A."/>
            <person name="Richardson P."/>
        </authorList>
    </citation>
    <scope>NUCLEOTIDE SEQUENCE [LARGE SCALE GENOMIC DNA]</scope>
    <source>
        <strain evidence="5">DSM 5477 / BU-1</strain>
    </source>
</reference>
<feature type="binding site" evidence="3">
    <location>
        <position position="135"/>
    </location>
    <ligand>
        <name>a divalent metal cation</name>
        <dbReference type="ChEBI" id="CHEBI:60240"/>
    </ligand>
</feature>
<dbReference type="eggNOG" id="COG2318">
    <property type="taxonomic scope" value="Bacteria"/>
</dbReference>
<evidence type="ECO:0000256" key="3">
    <source>
        <dbReference type="PIRSR" id="PIRSR607837-1"/>
    </source>
</evidence>
<dbReference type="GO" id="GO:0046872">
    <property type="term" value="F:metal ion binding"/>
    <property type="evidence" value="ECO:0007669"/>
    <property type="project" value="UniProtKB-KW"/>
</dbReference>
<dbReference type="Proteomes" id="UP000002724">
    <property type="component" value="Chromosome"/>
</dbReference>